<reference evidence="1 2" key="1">
    <citation type="submission" date="2010-09" db="EMBL/GenBank/DDBJ databases">
        <authorList>
            <person name="Harkins D.M."/>
            <person name="Madupu R."/>
            <person name="Durkin A.S."/>
            <person name="Torralba M."/>
            <person name="Methe B."/>
            <person name="Sutton G.G."/>
            <person name="Nelson K.E."/>
        </authorList>
    </citation>
    <scope>NUCLEOTIDE SEQUENCE [LARGE SCALE GENOMIC DNA]</scope>
    <source>
        <strain evidence="1 2">CRIS 21A-A</strain>
    </source>
</reference>
<protein>
    <submittedName>
        <fullName evidence="1">Uncharacterized protein</fullName>
    </submittedName>
</protein>
<proteinExistence type="predicted"/>
<dbReference type="AlphaFoldDB" id="E1GUD0"/>
<dbReference type="SUPFAM" id="SSF52540">
    <property type="entry name" value="P-loop containing nucleoside triphosphate hydrolases"/>
    <property type="match status" value="1"/>
</dbReference>
<dbReference type="InterPro" id="IPR027417">
    <property type="entry name" value="P-loop_NTPase"/>
</dbReference>
<accession>E1GUD0</accession>
<dbReference type="Proteomes" id="UP000016016">
    <property type="component" value="Unassembled WGS sequence"/>
</dbReference>
<comment type="caution">
    <text evidence="1">The sequence shown here is derived from an EMBL/GenBank/DDBJ whole genome shotgun (WGS) entry which is preliminary data.</text>
</comment>
<name>E1GUD0_9BACT</name>
<dbReference type="eggNOG" id="COG1484">
    <property type="taxonomic scope" value="Bacteria"/>
</dbReference>
<dbReference type="EMBL" id="ADFQ01000019">
    <property type="protein sequence ID" value="EFN91746.1"/>
    <property type="molecule type" value="Genomic_DNA"/>
</dbReference>
<evidence type="ECO:0000313" key="1">
    <source>
        <dbReference type="EMBL" id="EFN91746.1"/>
    </source>
</evidence>
<evidence type="ECO:0000313" key="2">
    <source>
        <dbReference type="Proteomes" id="UP000016016"/>
    </source>
</evidence>
<sequence length="204" mass="23381">MLYASCKAEVNARMRKFMLSDKYKQHLWDISKWLTSTDCTFGLFLSGNKGNGKTTIVKALQSLYAYIHSDETSHTEKELYELPYKGFVIITAKELVQYAKASANPTKENAEAVAYFNKIRNIEVLCIDDLGAEARESLHYGEIITAVTDIIHHRYQEQFCTIATSNLSGKEIGKYYDERLADRLREMAHIVNFDNEPSFRTNNV</sequence>
<gene>
    <name evidence="1" type="ORF">HMPREF9018_0431</name>
</gene>
<dbReference type="Gene3D" id="3.40.50.300">
    <property type="entry name" value="P-loop containing nucleotide triphosphate hydrolases"/>
    <property type="match status" value="1"/>
</dbReference>
<organism evidence="1 2">
    <name type="scientific">Prevotella amnii CRIS 21A-A</name>
    <dbReference type="NCBI Taxonomy" id="679191"/>
    <lineage>
        <taxon>Bacteria</taxon>
        <taxon>Pseudomonadati</taxon>
        <taxon>Bacteroidota</taxon>
        <taxon>Bacteroidia</taxon>
        <taxon>Bacteroidales</taxon>
        <taxon>Prevotellaceae</taxon>
        <taxon>Prevotella</taxon>
    </lineage>
</organism>